<feature type="transmembrane region" description="Helical" evidence="1">
    <location>
        <begin position="67"/>
        <end position="87"/>
    </location>
</feature>
<dbReference type="Gene3D" id="3.30.450.20">
    <property type="entry name" value="PAS domain"/>
    <property type="match status" value="1"/>
</dbReference>
<keyword evidence="4" id="KW-1185">Reference proteome</keyword>
<dbReference type="SUPFAM" id="SSF55073">
    <property type="entry name" value="Nucleotide cyclase"/>
    <property type="match status" value="1"/>
</dbReference>
<dbReference type="GO" id="GO:0052621">
    <property type="term" value="F:diguanylate cyclase activity"/>
    <property type="evidence" value="ECO:0007669"/>
    <property type="project" value="TreeGrafter"/>
</dbReference>
<feature type="transmembrane region" description="Helical" evidence="1">
    <location>
        <begin position="35"/>
        <end position="55"/>
    </location>
</feature>
<dbReference type="InterPro" id="IPR043128">
    <property type="entry name" value="Rev_trsase/Diguanyl_cyclase"/>
</dbReference>
<dbReference type="SMART" id="SM00267">
    <property type="entry name" value="GGDEF"/>
    <property type="match status" value="1"/>
</dbReference>
<accession>A0A437KGI5</accession>
<dbReference type="InterPro" id="IPR029787">
    <property type="entry name" value="Nucleotide_cyclase"/>
</dbReference>
<dbReference type="Pfam" id="PF16927">
    <property type="entry name" value="HisKA_7TM"/>
    <property type="match status" value="1"/>
</dbReference>
<dbReference type="InterPro" id="IPR035965">
    <property type="entry name" value="PAS-like_dom_sf"/>
</dbReference>
<evidence type="ECO:0000313" key="4">
    <source>
        <dbReference type="Proteomes" id="UP000288024"/>
    </source>
</evidence>
<feature type="transmembrane region" description="Helical" evidence="1">
    <location>
        <begin position="99"/>
        <end position="116"/>
    </location>
</feature>
<feature type="transmembrane region" description="Helical" evidence="1">
    <location>
        <begin position="6"/>
        <end position="28"/>
    </location>
</feature>
<evidence type="ECO:0000259" key="2">
    <source>
        <dbReference type="PROSITE" id="PS50887"/>
    </source>
</evidence>
<evidence type="ECO:0000256" key="1">
    <source>
        <dbReference type="SAM" id="Phobius"/>
    </source>
</evidence>
<sequence>MSQELFLFAFIDICGGLLSALLCIYAYYRIRNAPGGIFYILGTFCCMLFTFFYVFELTSTTLEHMKIWLRLEYLALPFIPVFTLFMCMEYVGVKWSRRLYYFFFGLPSLTILIHYTNDFHHFYYKSVGVDTSGAFPTLSLEGGPWFYVHSFFLYACVLGSIILLLAQLRKGKARRFKWQIATMTAGLFVPVLGSVFYLTGLSPNGIDLGPISMSVSFIFHGAAIISLQMFSVAPIAREKVFDSMEEGVLVLNQNNVIVDFNPVMQTMVPAITSRSIGKSVKEMLKGNESLLDIVVKGEKQDYMQETLHYQIKFTPVLHRKKHLGQIITFVDVTERILMQEQLKAIASVDGLTNVYTRSFFLQKTDELFDLDKVAIIMFDIDHFKRVNDTFGHKAGDIVLKQVVQFAKQHIRAADFIGRYGGEEFIICLPNTSQLDAVQVAEAIRHEVEKNTVKVDEAAINVTASLGVTSAVIANNESEQLIASLMDEADIALYEAKNDGRNCVRSFEKSAGILTT</sequence>
<dbReference type="AlphaFoldDB" id="A0A437KGI5"/>
<feature type="transmembrane region" description="Helical" evidence="1">
    <location>
        <begin position="145"/>
        <end position="166"/>
    </location>
</feature>
<organism evidence="3 4">
    <name type="scientific">Niallia taxi</name>
    <dbReference type="NCBI Taxonomy" id="2499688"/>
    <lineage>
        <taxon>Bacteria</taxon>
        <taxon>Bacillati</taxon>
        <taxon>Bacillota</taxon>
        <taxon>Bacilli</taxon>
        <taxon>Bacillales</taxon>
        <taxon>Bacillaceae</taxon>
        <taxon>Niallia</taxon>
    </lineage>
</organism>
<dbReference type="Proteomes" id="UP000288024">
    <property type="component" value="Unassembled WGS sequence"/>
</dbReference>
<dbReference type="PROSITE" id="PS50887">
    <property type="entry name" value="GGDEF"/>
    <property type="match status" value="1"/>
</dbReference>
<keyword evidence="1" id="KW-0472">Membrane</keyword>
<dbReference type="EMBL" id="RZTZ01000001">
    <property type="protein sequence ID" value="RVT67372.1"/>
    <property type="molecule type" value="Genomic_DNA"/>
</dbReference>
<proteinExistence type="predicted"/>
<feature type="transmembrane region" description="Helical" evidence="1">
    <location>
        <begin position="178"/>
        <end position="197"/>
    </location>
</feature>
<dbReference type="Pfam" id="PF00990">
    <property type="entry name" value="GGDEF"/>
    <property type="match status" value="1"/>
</dbReference>
<comment type="caution">
    <text evidence="3">The sequence shown here is derived from an EMBL/GenBank/DDBJ whole genome shotgun (WGS) entry which is preliminary data.</text>
</comment>
<evidence type="ECO:0000313" key="3">
    <source>
        <dbReference type="EMBL" id="RVT67372.1"/>
    </source>
</evidence>
<gene>
    <name evidence="3" type="ORF">EM808_02535</name>
</gene>
<dbReference type="PANTHER" id="PTHR45138">
    <property type="entry name" value="REGULATORY COMPONENTS OF SENSORY TRANSDUCTION SYSTEM"/>
    <property type="match status" value="1"/>
</dbReference>
<dbReference type="GeneID" id="87615541"/>
<dbReference type="SUPFAM" id="SSF55785">
    <property type="entry name" value="PYP-like sensor domain (PAS domain)"/>
    <property type="match status" value="1"/>
</dbReference>
<protein>
    <submittedName>
        <fullName evidence="3">Diguanylate cyclase</fullName>
    </submittedName>
</protein>
<dbReference type="PANTHER" id="PTHR45138:SF9">
    <property type="entry name" value="DIGUANYLATE CYCLASE DGCM-RELATED"/>
    <property type="match status" value="1"/>
</dbReference>
<name>A0A437KGI5_9BACI</name>
<dbReference type="NCBIfam" id="TIGR00254">
    <property type="entry name" value="GGDEF"/>
    <property type="match status" value="1"/>
</dbReference>
<dbReference type="RefSeq" id="WP_127735346.1">
    <property type="nucleotide sequence ID" value="NZ_JASPBW010000001.1"/>
</dbReference>
<keyword evidence="1" id="KW-1133">Transmembrane helix</keyword>
<dbReference type="FunFam" id="3.30.70.270:FF:000001">
    <property type="entry name" value="Diguanylate cyclase domain protein"/>
    <property type="match status" value="1"/>
</dbReference>
<dbReference type="Gene3D" id="3.30.70.270">
    <property type="match status" value="1"/>
</dbReference>
<dbReference type="CDD" id="cd01949">
    <property type="entry name" value="GGDEF"/>
    <property type="match status" value="1"/>
</dbReference>
<feature type="transmembrane region" description="Helical" evidence="1">
    <location>
        <begin position="217"/>
        <end position="236"/>
    </location>
</feature>
<dbReference type="InterPro" id="IPR031621">
    <property type="entry name" value="HisKA_7TM"/>
</dbReference>
<keyword evidence="1" id="KW-0812">Transmembrane</keyword>
<reference evidence="3 4" key="1">
    <citation type="submission" date="2019-01" db="EMBL/GenBank/DDBJ databases">
        <title>Bacillus sp. M5HDSG1-1, whole genome shotgun sequence.</title>
        <authorList>
            <person name="Tuo L."/>
        </authorList>
    </citation>
    <scope>NUCLEOTIDE SEQUENCE [LARGE SCALE GENOMIC DNA]</scope>
    <source>
        <strain evidence="3 4">M5HDSG1-1</strain>
    </source>
</reference>
<dbReference type="InterPro" id="IPR000160">
    <property type="entry name" value="GGDEF_dom"/>
</dbReference>
<feature type="domain" description="GGDEF" evidence="2">
    <location>
        <begin position="371"/>
        <end position="508"/>
    </location>
</feature>
<dbReference type="InterPro" id="IPR050469">
    <property type="entry name" value="Diguanylate_Cyclase"/>
</dbReference>